<evidence type="ECO:0000256" key="1">
    <source>
        <dbReference type="ARBA" id="ARBA00006817"/>
    </source>
</evidence>
<dbReference type="Gene3D" id="3.30.530.20">
    <property type="match status" value="1"/>
</dbReference>
<dbReference type="SUPFAM" id="SSF55961">
    <property type="entry name" value="Bet v1-like"/>
    <property type="match status" value="1"/>
</dbReference>
<protein>
    <submittedName>
        <fullName evidence="3">SRPBCC family protein</fullName>
    </submittedName>
</protein>
<reference evidence="3 4" key="1">
    <citation type="journal article" date="2021" name="Int. J. Syst. Evol. Microbiol.">
        <title>Steroidobacter gossypii sp. nov., isolated from soil of cotton cropping field.</title>
        <authorList>
            <person name="Huang R."/>
            <person name="Yang S."/>
            <person name="Zhen C."/>
            <person name="Liu W."/>
        </authorList>
    </citation>
    <scope>NUCLEOTIDE SEQUENCE [LARGE SCALE GENOMIC DNA]</scope>
    <source>
        <strain evidence="3 4">S1-65</strain>
    </source>
</reference>
<proteinExistence type="inferred from homology"/>
<gene>
    <name evidence="3" type="ORF">JM946_04485</name>
</gene>
<dbReference type="InterPro" id="IPR013538">
    <property type="entry name" value="ASHA1/2-like_C"/>
</dbReference>
<dbReference type="CDD" id="cd08898">
    <property type="entry name" value="SRPBCC_CalC_Aha1-like_5"/>
    <property type="match status" value="1"/>
</dbReference>
<keyword evidence="4" id="KW-1185">Reference proteome</keyword>
<dbReference type="EMBL" id="JAEVLS010000001">
    <property type="protein sequence ID" value="MBM0103985.1"/>
    <property type="molecule type" value="Genomic_DNA"/>
</dbReference>
<feature type="domain" description="Activator of Hsp90 ATPase homologue 1/2-like C-terminal" evidence="2">
    <location>
        <begin position="17"/>
        <end position="154"/>
    </location>
</feature>
<organism evidence="3 4">
    <name type="scientific">Steroidobacter gossypii</name>
    <dbReference type="NCBI Taxonomy" id="2805490"/>
    <lineage>
        <taxon>Bacteria</taxon>
        <taxon>Pseudomonadati</taxon>
        <taxon>Pseudomonadota</taxon>
        <taxon>Gammaproteobacteria</taxon>
        <taxon>Steroidobacterales</taxon>
        <taxon>Steroidobacteraceae</taxon>
        <taxon>Steroidobacter</taxon>
    </lineage>
</organism>
<dbReference type="RefSeq" id="WP_203165935.1">
    <property type="nucleotide sequence ID" value="NZ_JAEVLS010000001.1"/>
</dbReference>
<sequence length="158" mass="17975">MNESKVTNTIERQALLRAPRSRVWEAVTNIKKFCEWFGVATVDGEFRPGAKVRMRAPEEYGGDFDMTVERMQPEHLFSWRWHPGARDAGVDYAKEPTTLVEFKLSDAQVDGKIGTLLTITESGFDSISLARRAKVFGDNCEGWDAQLRNLERYVTQAT</sequence>
<comment type="caution">
    <text evidence="3">The sequence shown here is derived from an EMBL/GenBank/DDBJ whole genome shotgun (WGS) entry which is preliminary data.</text>
</comment>
<dbReference type="Proteomes" id="UP000661077">
    <property type="component" value="Unassembled WGS sequence"/>
</dbReference>
<evidence type="ECO:0000259" key="2">
    <source>
        <dbReference type="Pfam" id="PF08327"/>
    </source>
</evidence>
<evidence type="ECO:0000313" key="3">
    <source>
        <dbReference type="EMBL" id="MBM0103985.1"/>
    </source>
</evidence>
<dbReference type="Pfam" id="PF08327">
    <property type="entry name" value="AHSA1"/>
    <property type="match status" value="1"/>
</dbReference>
<accession>A0ABS1WSQ1</accession>
<evidence type="ECO:0000313" key="4">
    <source>
        <dbReference type="Proteomes" id="UP000661077"/>
    </source>
</evidence>
<name>A0ABS1WSQ1_9GAMM</name>
<comment type="similarity">
    <text evidence="1">Belongs to the AHA1 family.</text>
</comment>
<dbReference type="InterPro" id="IPR023393">
    <property type="entry name" value="START-like_dom_sf"/>
</dbReference>